<dbReference type="GO" id="GO:0043805">
    <property type="term" value="F:indolepyruvate ferredoxin oxidoreductase activity"/>
    <property type="evidence" value="ECO:0007669"/>
    <property type="project" value="UniProtKB-EC"/>
</dbReference>
<dbReference type="InterPro" id="IPR019752">
    <property type="entry name" value="Pyrv/ketoisovalerate_OxRed_cat"/>
</dbReference>
<keyword evidence="5" id="KW-1185">Reference proteome</keyword>
<dbReference type="Proteomes" id="UP000593591">
    <property type="component" value="Chromosome"/>
</dbReference>
<keyword evidence="3" id="KW-0670">Pyruvate</keyword>
<dbReference type="EC" id="1.2.7.8" evidence="3"/>
<evidence type="ECO:0000256" key="1">
    <source>
        <dbReference type="ARBA" id="ARBA00023002"/>
    </source>
</evidence>
<reference evidence="4 6" key="1">
    <citation type="submission" date="2018-08" db="EMBL/GenBank/DDBJ databases">
        <title>The first complete genome of Treponema rectale (CHPAT), a commensal spirochete of the bovine rectum.</title>
        <authorList>
            <person name="Staton G.J."/>
            <person name="Clegg S.R."/>
            <person name="Carter S.D."/>
            <person name="Radford A.D."/>
            <person name="Darby A."/>
            <person name="Hall N."/>
            <person name="Birtles R.J."/>
            <person name="Evans N.J."/>
        </authorList>
    </citation>
    <scope>NUCLEOTIDE SEQUENCE [LARGE SCALE GENOMIC DNA]</scope>
    <source>
        <strain evidence="4 6">CHPA</strain>
    </source>
</reference>
<evidence type="ECO:0000313" key="4">
    <source>
        <dbReference type="EMBL" id="QOS41241.1"/>
    </source>
</evidence>
<evidence type="ECO:0000313" key="5">
    <source>
        <dbReference type="Proteomes" id="UP000578697"/>
    </source>
</evidence>
<protein>
    <submittedName>
        <fullName evidence="3 4">Pyruvate ferredoxin oxidoreductase</fullName>
        <ecNumber evidence="3">1.2.7.8</ecNumber>
    </submittedName>
</protein>
<dbReference type="AlphaFoldDB" id="A0A840SE84"/>
<dbReference type="Gene3D" id="3.40.920.10">
    <property type="entry name" value="Pyruvate-ferredoxin oxidoreductase, PFOR, domain III"/>
    <property type="match status" value="1"/>
</dbReference>
<accession>A0A840SE84</accession>
<dbReference type="InterPro" id="IPR002869">
    <property type="entry name" value="Pyrv_flavodox_OxRed_cen"/>
</dbReference>
<dbReference type="EMBL" id="CP031517">
    <property type="protein sequence ID" value="QOS41241.1"/>
    <property type="molecule type" value="Genomic_DNA"/>
</dbReference>
<dbReference type="PANTHER" id="PTHR43854">
    <property type="entry name" value="INDOLEPYRUVATE OXIDOREDUCTASE SUBUNIT IORB"/>
    <property type="match status" value="1"/>
</dbReference>
<dbReference type="PANTHER" id="PTHR43854:SF1">
    <property type="entry name" value="INDOLEPYRUVATE OXIDOREDUCTASE SUBUNIT IORB"/>
    <property type="match status" value="1"/>
</dbReference>
<feature type="domain" description="Pyruvate/ketoisovalerate oxidoreductase catalytic" evidence="2">
    <location>
        <begin position="11"/>
        <end position="184"/>
    </location>
</feature>
<gene>
    <name evidence="4" type="ORF">DYE49_07970</name>
    <name evidence="3" type="ORF">HNP77_000227</name>
</gene>
<name>A0A840SE84_9SPIR</name>
<dbReference type="Pfam" id="PF01558">
    <property type="entry name" value="POR"/>
    <property type="match status" value="1"/>
</dbReference>
<dbReference type="InterPro" id="IPR052198">
    <property type="entry name" value="IorB_Oxidoreductase"/>
</dbReference>
<keyword evidence="1 3" id="KW-0560">Oxidoreductase</keyword>
<evidence type="ECO:0000313" key="3">
    <source>
        <dbReference type="EMBL" id="MBB5217883.1"/>
    </source>
</evidence>
<organism evidence="3 5">
    <name type="scientific">Treponema rectale</name>
    <dbReference type="NCBI Taxonomy" id="744512"/>
    <lineage>
        <taxon>Bacteria</taxon>
        <taxon>Pseudomonadati</taxon>
        <taxon>Spirochaetota</taxon>
        <taxon>Spirochaetia</taxon>
        <taxon>Spirochaetales</taxon>
        <taxon>Treponemataceae</taxon>
        <taxon>Treponema</taxon>
    </lineage>
</organism>
<dbReference type="EMBL" id="JACHFR010000001">
    <property type="protein sequence ID" value="MBB5217883.1"/>
    <property type="molecule type" value="Genomic_DNA"/>
</dbReference>
<reference evidence="3 5" key="2">
    <citation type="submission" date="2020-08" db="EMBL/GenBank/DDBJ databases">
        <title>Genomic Encyclopedia of Type Strains, Phase IV (KMG-IV): sequencing the most valuable type-strain genomes for metagenomic binning, comparative biology and taxonomic classification.</title>
        <authorList>
            <person name="Goeker M."/>
        </authorList>
    </citation>
    <scope>NUCLEOTIDE SEQUENCE [LARGE SCALE GENOMIC DNA]</scope>
    <source>
        <strain evidence="3 5">DSM 103679</strain>
    </source>
</reference>
<dbReference type="RefSeq" id="WP_184651327.1">
    <property type="nucleotide sequence ID" value="NZ_JACHFR010000001.1"/>
</dbReference>
<sequence>MSKNILICGVGGQGTVLAAKVLSQAAVSGGQKVLSAETIGMAQRGGSVVSHVRIGSDVYSPVIPRGCADVIIAFEAAEAVRNISYLKTGGTVIVSNEVVQPVTASLSGKFFDSKVMIDYLKQNATVMCVDVKKACMELGSSRVANMVLVGAACKSGIMELSEVKDAVRLLVKPEFYELNVRAVDYCAALDI</sequence>
<dbReference type="KEGG" id="trc:DYE49_07970"/>
<proteinExistence type="predicted"/>
<dbReference type="SUPFAM" id="SSF53323">
    <property type="entry name" value="Pyruvate-ferredoxin oxidoreductase, PFOR, domain III"/>
    <property type="match status" value="1"/>
</dbReference>
<dbReference type="Proteomes" id="UP000578697">
    <property type="component" value="Unassembled WGS sequence"/>
</dbReference>
<evidence type="ECO:0000313" key="6">
    <source>
        <dbReference type="Proteomes" id="UP000593591"/>
    </source>
</evidence>
<evidence type="ECO:0000259" key="2">
    <source>
        <dbReference type="Pfam" id="PF01558"/>
    </source>
</evidence>